<evidence type="ECO:0000313" key="4">
    <source>
        <dbReference type="EnsemblMetazoa" id="CLYHEMP000609.1"/>
    </source>
</evidence>
<dbReference type="InterPro" id="IPR003582">
    <property type="entry name" value="ShKT_dom"/>
</dbReference>
<keyword evidence="2" id="KW-0732">Signal</keyword>
<protein>
    <recommendedName>
        <fullName evidence="3">ShKT domain-containing protein</fullName>
    </recommendedName>
</protein>
<accession>A0A7M5UJW6</accession>
<sequence length="501" mass="56228">MMKLLKVFTVFILVGIIIVESKKISTLKDLENEETILRDTCKDRSETRCQSIKKRVGEDRFTIKCQSNAFVKKNCKKTCDSCDGTGEGNSGNNNGCKEGAKVNLPKGFQECNQKTKGHCECATACGFKTYVFTVENEKRCLSVYHPVRLTQKLPIVIRSHCYGKDKLSTLAMKTANVDVNQAAARYGFARMGISSPLGNWRFGNNHIVNKNNPMPCSAKDTPDIVYIDRVFEFIDANDHIFRTDRVYTEGFSQNAAFSAYIGHCHSDRVTGIWQGGSGMAMKEDKHIRLPAMQSKCSKSAYKLHGRDCVTEDPCTDCEFWPIYPCYQPKKPMIHCVADYNNDRLASADPPGDPETEANVLNMYYAAKREGHNVRMLRFKASDDKSIPGKHKAPRNLIYWQVGCWGMTPKCSLQCEKSFIDCIDKKEPPTAMDRTKAFAGCIKGEDFAKLPGCDSTCSPTFKMLQQSEMPYKTAFAYGDFDSKMIGNQPRPTGSRCSAPDFQ</sequence>
<proteinExistence type="predicted"/>
<evidence type="ECO:0000313" key="5">
    <source>
        <dbReference type="Proteomes" id="UP000594262"/>
    </source>
</evidence>
<dbReference type="PROSITE" id="PS51670">
    <property type="entry name" value="SHKT"/>
    <property type="match status" value="1"/>
</dbReference>
<feature type="domain" description="ShKT" evidence="3">
    <location>
        <begin position="41"/>
        <end position="82"/>
    </location>
</feature>
<keyword evidence="5" id="KW-1185">Reference proteome</keyword>
<evidence type="ECO:0000259" key="3">
    <source>
        <dbReference type="PROSITE" id="PS51670"/>
    </source>
</evidence>
<dbReference type="InterPro" id="IPR029058">
    <property type="entry name" value="AB_hydrolase_fold"/>
</dbReference>
<dbReference type="RefSeq" id="XP_066912958.1">
    <property type="nucleotide sequence ID" value="XM_067056857.1"/>
</dbReference>
<dbReference type="GeneID" id="136800237"/>
<organism evidence="4 5">
    <name type="scientific">Clytia hemisphaerica</name>
    <dbReference type="NCBI Taxonomy" id="252671"/>
    <lineage>
        <taxon>Eukaryota</taxon>
        <taxon>Metazoa</taxon>
        <taxon>Cnidaria</taxon>
        <taxon>Hydrozoa</taxon>
        <taxon>Hydroidolina</taxon>
        <taxon>Leptothecata</taxon>
        <taxon>Obeliida</taxon>
        <taxon>Clytiidae</taxon>
        <taxon>Clytia</taxon>
    </lineage>
</organism>
<evidence type="ECO:0000256" key="1">
    <source>
        <dbReference type="PROSITE-ProRule" id="PRU01005"/>
    </source>
</evidence>
<feature type="chain" id="PRO_5029655967" description="ShKT domain-containing protein" evidence="2">
    <location>
        <begin position="22"/>
        <end position="501"/>
    </location>
</feature>
<evidence type="ECO:0000256" key="2">
    <source>
        <dbReference type="SAM" id="SignalP"/>
    </source>
</evidence>
<feature type="signal peptide" evidence="2">
    <location>
        <begin position="1"/>
        <end position="21"/>
    </location>
</feature>
<dbReference type="EnsemblMetazoa" id="CLYHEMT000609.1">
    <property type="protein sequence ID" value="CLYHEMP000609.1"/>
    <property type="gene ID" value="CLYHEMG000609"/>
</dbReference>
<name>A0A7M5UJW6_9CNID</name>
<dbReference type="Gene3D" id="3.40.50.1820">
    <property type="entry name" value="alpha/beta hydrolase"/>
    <property type="match status" value="1"/>
</dbReference>
<dbReference type="SUPFAM" id="SSF53474">
    <property type="entry name" value="alpha/beta-Hydrolases"/>
    <property type="match status" value="1"/>
</dbReference>
<dbReference type="Proteomes" id="UP000594262">
    <property type="component" value="Unplaced"/>
</dbReference>
<comment type="caution">
    <text evidence="1">Lacks conserved residue(s) required for the propagation of feature annotation.</text>
</comment>
<reference evidence="4" key="1">
    <citation type="submission" date="2021-01" db="UniProtKB">
        <authorList>
            <consortium name="EnsemblMetazoa"/>
        </authorList>
    </citation>
    <scope>IDENTIFICATION</scope>
</reference>
<dbReference type="AlphaFoldDB" id="A0A7M5UJW6"/>